<evidence type="ECO:0000259" key="1">
    <source>
        <dbReference type="Pfam" id="PF05239"/>
    </source>
</evidence>
<dbReference type="RefSeq" id="WP_285933195.1">
    <property type="nucleotide sequence ID" value="NZ_JASTZU010000049.1"/>
</dbReference>
<gene>
    <name evidence="2" type="ORF">QQS35_15825</name>
</gene>
<dbReference type="EMBL" id="JASTZU010000049">
    <property type="protein sequence ID" value="MDL4841908.1"/>
    <property type="molecule type" value="Genomic_DNA"/>
</dbReference>
<dbReference type="InterPro" id="IPR027275">
    <property type="entry name" value="PRC-brl_dom"/>
</dbReference>
<proteinExistence type="predicted"/>
<dbReference type="InterPro" id="IPR014747">
    <property type="entry name" value="Bac_photo_RC_H_C"/>
</dbReference>
<evidence type="ECO:0000313" key="2">
    <source>
        <dbReference type="EMBL" id="MDL4841908.1"/>
    </source>
</evidence>
<dbReference type="Pfam" id="PF05239">
    <property type="entry name" value="PRC"/>
    <property type="match status" value="2"/>
</dbReference>
<dbReference type="Proteomes" id="UP001235343">
    <property type="component" value="Unassembled WGS sequence"/>
</dbReference>
<organism evidence="2 3">
    <name type="scientific">Aquibacillus rhizosphaerae</name>
    <dbReference type="NCBI Taxonomy" id="3051431"/>
    <lineage>
        <taxon>Bacteria</taxon>
        <taxon>Bacillati</taxon>
        <taxon>Bacillota</taxon>
        <taxon>Bacilli</taxon>
        <taxon>Bacillales</taxon>
        <taxon>Bacillaceae</taxon>
        <taxon>Aquibacillus</taxon>
    </lineage>
</organism>
<sequence>MLHFSNRIQEFKVQATDDELGKVKDIYFDEDNWVVRYLVVDTKKWLPGRKVLVSPISFDYVDYDNSKVAIFESKDSIKNSPTIDEKKPVSRKHELEVNSYFGWPLYWNGLGTNNTLWGGFDTPQELNRINRAEDALPVEQEEETKLRSVKEIKGDFNGYTIQASDGQIGHITDFIIDDYNWKLRYFIVETRNWLPGKFIMLSVDWIEDISWPDSKVFVDLPKEVIKNGPFLNIESPITREDEINLYDYYQKTPYF</sequence>
<dbReference type="Gene3D" id="3.90.50.10">
    <property type="entry name" value="Photosynthetic Reaction Center, subunit H, domain 2"/>
    <property type="match status" value="2"/>
</dbReference>
<accession>A0ABT7L7S6</accession>
<protein>
    <submittedName>
        <fullName evidence="2">PRC-barrel domain-containing protein</fullName>
    </submittedName>
</protein>
<dbReference type="InterPro" id="IPR011033">
    <property type="entry name" value="PRC_barrel-like_sf"/>
</dbReference>
<comment type="caution">
    <text evidence="2">The sequence shown here is derived from an EMBL/GenBank/DDBJ whole genome shotgun (WGS) entry which is preliminary data.</text>
</comment>
<feature type="domain" description="PRC-barrel" evidence="1">
    <location>
        <begin position="155"/>
        <end position="224"/>
    </location>
</feature>
<feature type="domain" description="PRC-barrel" evidence="1">
    <location>
        <begin position="5"/>
        <end position="75"/>
    </location>
</feature>
<name>A0ABT7L7S6_9BACI</name>
<dbReference type="SUPFAM" id="SSF50346">
    <property type="entry name" value="PRC-barrel domain"/>
    <property type="match status" value="2"/>
</dbReference>
<keyword evidence="3" id="KW-1185">Reference proteome</keyword>
<evidence type="ECO:0000313" key="3">
    <source>
        <dbReference type="Proteomes" id="UP001235343"/>
    </source>
</evidence>
<reference evidence="2 3" key="1">
    <citation type="submission" date="2023-06" db="EMBL/GenBank/DDBJ databases">
        <title>Aquibacillus rhizosphaerae LR5S19.</title>
        <authorList>
            <person name="Sun J.-Q."/>
        </authorList>
    </citation>
    <scope>NUCLEOTIDE SEQUENCE [LARGE SCALE GENOMIC DNA]</scope>
    <source>
        <strain evidence="2 3">LR5S19</strain>
    </source>
</reference>